<feature type="non-terminal residue" evidence="7">
    <location>
        <position position="285"/>
    </location>
</feature>
<evidence type="ECO:0000256" key="5">
    <source>
        <dbReference type="ARBA" id="ARBA00022842"/>
    </source>
</evidence>
<evidence type="ECO:0000256" key="2">
    <source>
        <dbReference type="ARBA" id="ARBA00022679"/>
    </source>
</evidence>
<accession>A0A813KTF2</accession>
<keyword evidence="5" id="KW-0460">Magnesium</keyword>
<dbReference type="GO" id="GO:0046872">
    <property type="term" value="F:metal ion binding"/>
    <property type="evidence" value="ECO:0007669"/>
    <property type="project" value="UniProtKB-KW"/>
</dbReference>
<name>A0A813KTF2_POLGL</name>
<dbReference type="Pfam" id="PF00365">
    <property type="entry name" value="PFK"/>
    <property type="match status" value="1"/>
</dbReference>
<dbReference type="Gene3D" id="3.40.50.460">
    <property type="entry name" value="Phosphofructokinase domain"/>
    <property type="match status" value="1"/>
</dbReference>
<evidence type="ECO:0000256" key="3">
    <source>
        <dbReference type="ARBA" id="ARBA00022723"/>
    </source>
</evidence>
<keyword evidence="3" id="KW-0479">Metal-binding</keyword>
<keyword evidence="4" id="KW-0418">Kinase</keyword>
<dbReference type="GO" id="GO:0003872">
    <property type="term" value="F:6-phosphofructokinase activity"/>
    <property type="evidence" value="ECO:0007669"/>
    <property type="project" value="InterPro"/>
</dbReference>
<feature type="domain" description="Phosphofructokinase" evidence="6">
    <location>
        <begin position="10"/>
        <end position="228"/>
    </location>
</feature>
<dbReference type="UniPathway" id="UPA00109">
    <property type="reaction ID" value="UER00182"/>
</dbReference>
<comment type="cofactor">
    <cofactor evidence="1">
        <name>Mg(2+)</name>
        <dbReference type="ChEBI" id="CHEBI:18420"/>
    </cofactor>
</comment>
<dbReference type="AlphaFoldDB" id="A0A813KTF2"/>
<evidence type="ECO:0000313" key="8">
    <source>
        <dbReference type="Proteomes" id="UP000626109"/>
    </source>
</evidence>
<protein>
    <recommendedName>
        <fullName evidence="6">Phosphofructokinase domain-containing protein</fullName>
    </recommendedName>
</protein>
<organism evidence="7 8">
    <name type="scientific">Polarella glacialis</name>
    <name type="common">Dinoflagellate</name>
    <dbReference type="NCBI Taxonomy" id="89957"/>
    <lineage>
        <taxon>Eukaryota</taxon>
        <taxon>Sar</taxon>
        <taxon>Alveolata</taxon>
        <taxon>Dinophyceae</taxon>
        <taxon>Suessiales</taxon>
        <taxon>Suessiaceae</taxon>
        <taxon>Polarella</taxon>
    </lineage>
</organism>
<dbReference type="Proteomes" id="UP000626109">
    <property type="component" value="Unassembled WGS sequence"/>
</dbReference>
<dbReference type="InterPro" id="IPR000023">
    <property type="entry name" value="Phosphofructokinase_dom"/>
</dbReference>
<comment type="caution">
    <text evidence="7">The sequence shown here is derived from an EMBL/GenBank/DDBJ whole genome shotgun (WGS) entry which is preliminary data.</text>
</comment>
<dbReference type="PRINTS" id="PR00476">
    <property type="entry name" value="PHFRCTKINASE"/>
</dbReference>
<evidence type="ECO:0000313" key="7">
    <source>
        <dbReference type="EMBL" id="CAE8709010.1"/>
    </source>
</evidence>
<dbReference type="SUPFAM" id="SSF53784">
    <property type="entry name" value="Phosphofructokinase"/>
    <property type="match status" value="1"/>
</dbReference>
<proteinExistence type="predicted"/>
<evidence type="ECO:0000256" key="1">
    <source>
        <dbReference type="ARBA" id="ARBA00001946"/>
    </source>
</evidence>
<evidence type="ECO:0000256" key="4">
    <source>
        <dbReference type="ARBA" id="ARBA00022777"/>
    </source>
</evidence>
<dbReference type="GO" id="GO:0006002">
    <property type="term" value="P:fructose 6-phosphate metabolic process"/>
    <property type="evidence" value="ECO:0007669"/>
    <property type="project" value="InterPro"/>
</dbReference>
<dbReference type="InterPro" id="IPR050929">
    <property type="entry name" value="PFKA"/>
</dbReference>
<keyword evidence="2" id="KW-0808">Transferase</keyword>
<dbReference type="PANTHER" id="PTHR45770">
    <property type="entry name" value="ATP-DEPENDENT 6-PHOSPHOFRUCTOKINASE 1"/>
    <property type="match status" value="1"/>
</dbReference>
<dbReference type="EMBL" id="CAJNNW010031777">
    <property type="protein sequence ID" value="CAE8709010.1"/>
    <property type="molecule type" value="Genomic_DNA"/>
</dbReference>
<dbReference type="InterPro" id="IPR035966">
    <property type="entry name" value="PKF_sf"/>
</dbReference>
<dbReference type="InterPro" id="IPR022953">
    <property type="entry name" value="ATP_PFK"/>
</dbReference>
<gene>
    <name evidence="7" type="ORF">PGLA2088_LOCUS35219</name>
</gene>
<evidence type="ECO:0000259" key="6">
    <source>
        <dbReference type="Pfam" id="PF00365"/>
    </source>
</evidence>
<sequence>AGRGGFDAVKICDKLEKMGVNMLFAVGGDGTQAAANELYKEAKNRNMQLSIVGVPKSIDNDILFFDKTFGFDTAVAAASEVIRNGWVEATSCEKGVGIVKLMGRDAGFVALNAALASTIVDLVMIPEVPVQLDDIMKHVDNTLARKGFMVIAVAEGAGQELVATGQKDATGHTVYGDIGVFLKDAVNKHLKEKGGRSFYIDPSYIIRSVPIRPNDHIYCSRLARDAVHTAMRGYTGVCIGPVHNIIVVMPSSLIAAGKRRVRTHSSGWQACVQSCNMPRSLSGLS</sequence>
<reference evidence="7" key="1">
    <citation type="submission" date="2021-02" db="EMBL/GenBank/DDBJ databases">
        <authorList>
            <person name="Dougan E. K."/>
            <person name="Rhodes N."/>
            <person name="Thang M."/>
            <person name="Chan C."/>
        </authorList>
    </citation>
    <scope>NUCLEOTIDE SEQUENCE</scope>
</reference>